<dbReference type="Proteomes" id="UP000829447">
    <property type="component" value="Linkage Group LG23"/>
</dbReference>
<name>A0ACC5XN50_PANGG</name>
<sequence>MPLKITFIHPFVLCTAQPTRGRGEPGDDPRGHEQDSDIYSSLQFLHNPLNKNNYISQHPPRTSRRRLMRVTSCGLFWPFVSISGSEACADITERVMSL</sequence>
<comment type="caution">
    <text evidence="1">The sequence shown here is derived from an EMBL/GenBank/DDBJ whole genome shotgun (WGS) entry which is preliminary data.</text>
</comment>
<protein>
    <submittedName>
        <fullName evidence="1">Uncharacterized protein</fullName>
    </submittedName>
</protein>
<reference evidence="1 2" key="1">
    <citation type="journal article" date="2022" name="bioRxiv">
        <title>An ancient truncated duplication of the anti-Mullerian hormone receptor type 2 gene is a potential conserved master sex determinant in the Pangasiidae catfish family.</title>
        <authorList>
            <person name="Wen M."/>
            <person name="Pan Q."/>
            <person name="Jouanno E."/>
            <person name="Montfort J."/>
            <person name="Zahm M."/>
            <person name="Cabau C."/>
            <person name="Klopp C."/>
            <person name="Iampietro C."/>
            <person name="Roques C."/>
            <person name="Bouchez O."/>
            <person name="Castinel A."/>
            <person name="Donnadieu C."/>
            <person name="Parrinello H."/>
            <person name="Poncet C."/>
            <person name="Belmonte E."/>
            <person name="Gautier V."/>
            <person name="Avarre J.-C."/>
            <person name="Dugue R."/>
            <person name="Gustiano R."/>
            <person name="Ha T.T.T."/>
            <person name="Campet M."/>
            <person name="Sriphairoj K."/>
            <person name="Ribolli J."/>
            <person name="de Almeida F.L."/>
            <person name="Desvignes T."/>
            <person name="Postlethwait J.H."/>
            <person name="Bucao C.F."/>
            <person name="Robinson-Rechavi M."/>
            <person name="Bobe J."/>
            <person name="Herpin A."/>
            <person name="Guiguen Y."/>
        </authorList>
    </citation>
    <scope>NUCLEOTIDE SEQUENCE [LARGE SCALE GENOMIC DNA]</scope>
    <source>
        <strain evidence="1">YG-Dec2019</strain>
    </source>
</reference>
<organism evidence="1 2">
    <name type="scientific">Pangasianodon gigas</name>
    <name type="common">Mekong giant catfish</name>
    <name type="synonym">Pangasius gigas</name>
    <dbReference type="NCBI Taxonomy" id="30993"/>
    <lineage>
        <taxon>Eukaryota</taxon>
        <taxon>Metazoa</taxon>
        <taxon>Chordata</taxon>
        <taxon>Craniata</taxon>
        <taxon>Vertebrata</taxon>
        <taxon>Euteleostomi</taxon>
        <taxon>Actinopterygii</taxon>
        <taxon>Neopterygii</taxon>
        <taxon>Teleostei</taxon>
        <taxon>Ostariophysi</taxon>
        <taxon>Siluriformes</taxon>
        <taxon>Pangasiidae</taxon>
        <taxon>Pangasianodon</taxon>
    </lineage>
</organism>
<gene>
    <name evidence="1" type="ORF">PGIGA_G00143220</name>
</gene>
<dbReference type="EMBL" id="CM040476">
    <property type="protein sequence ID" value="MCI4392200.1"/>
    <property type="molecule type" value="Genomic_DNA"/>
</dbReference>
<evidence type="ECO:0000313" key="2">
    <source>
        <dbReference type="Proteomes" id="UP000829447"/>
    </source>
</evidence>
<evidence type="ECO:0000313" key="1">
    <source>
        <dbReference type="EMBL" id="MCI4392200.1"/>
    </source>
</evidence>
<keyword evidence="2" id="KW-1185">Reference proteome</keyword>
<accession>A0ACC5XN50</accession>
<proteinExistence type="predicted"/>